<accession>A0A0B4DXH8</accession>
<evidence type="ECO:0000313" key="3">
    <source>
        <dbReference type="Proteomes" id="UP000031166"/>
    </source>
</evidence>
<keyword evidence="1" id="KW-0812">Transmembrane</keyword>
<dbReference type="EMBL" id="JWSY01000009">
    <property type="protein sequence ID" value="KIC58963.1"/>
    <property type="molecule type" value="Genomic_DNA"/>
</dbReference>
<sequence>MILATVRSSENAWRGPALVVILVATLCGLFGTYVASLAVLFALDDVETASQRYSAFAFIAFYGSLLACPLMASIIFGFRRYRLAMMIASAPLLLVALSAVVAIFS</sequence>
<comment type="caution">
    <text evidence="2">The sequence shown here is derived from an EMBL/GenBank/DDBJ whole genome shotgun (WGS) entry which is preliminary data.</text>
</comment>
<name>A0A0B4DXH8_9CAUL</name>
<dbReference type="AlphaFoldDB" id="A0A0B4DXH8"/>
<gene>
    <name evidence="2" type="ORF">RM53_07160</name>
</gene>
<organism evidence="2 3">
    <name type="scientific">Brevundimonas nasdae</name>
    <dbReference type="NCBI Taxonomy" id="172043"/>
    <lineage>
        <taxon>Bacteria</taxon>
        <taxon>Pseudomonadati</taxon>
        <taxon>Pseudomonadota</taxon>
        <taxon>Alphaproteobacteria</taxon>
        <taxon>Caulobacterales</taxon>
        <taxon>Caulobacteraceae</taxon>
        <taxon>Brevundimonas</taxon>
    </lineage>
</organism>
<evidence type="ECO:0000256" key="1">
    <source>
        <dbReference type="SAM" id="Phobius"/>
    </source>
</evidence>
<dbReference type="Proteomes" id="UP000031166">
    <property type="component" value="Unassembled WGS sequence"/>
</dbReference>
<keyword evidence="1" id="KW-1133">Transmembrane helix</keyword>
<dbReference type="STRING" id="172043.RM53_07160"/>
<keyword evidence="1" id="KW-0472">Membrane</keyword>
<proteinExistence type="predicted"/>
<protein>
    <recommendedName>
        <fullName evidence="4">Major facilitator superfamily (MFS) profile domain-containing protein</fullName>
    </recommendedName>
</protein>
<feature type="transmembrane region" description="Helical" evidence="1">
    <location>
        <begin position="55"/>
        <end position="76"/>
    </location>
</feature>
<feature type="transmembrane region" description="Helical" evidence="1">
    <location>
        <begin position="17"/>
        <end position="43"/>
    </location>
</feature>
<feature type="transmembrane region" description="Helical" evidence="1">
    <location>
        <begin position="83"/>
        <end position="104"/>
    </location>
</feature>
<evidence type="ECO:0000313" key="2">
    <source>
        <dbReference type="EMBL" id="KIC58963.1"/>
    </source>
</evidence>
<reference evidence="2 3" key="1">
    <citation type="submission" date="2014-12" db="EMBL/GenBank/DDBJ databases">
        <title>Genome sequencing of Brevundimonas nasdae TPW30.</title>
        <authorList>
            <person name="Tan P.W."/>
            <person name="Chan K.-G."/>
        </authorList>
    </citation>
    <scope>NUCLEOTIDE SEQUENCE [LARGE SCALE GENOMIC DNA]</scope>
    <source>
        <strain evidence="2 3">TPW30</strain>
    </source>
</reference>
<evidence type="ECO:0008006" key="4">
    <source>
        <dbReference type="Google" id="ProtNLM"/>
    </source>
</evidence>